<protein>
    <submittedName>
        <fullName evidence="2">Uncharacterized protein</fullName>
    </submittedName>
</protein>
<feature type="compositionally biased region" description="Low complexity" evidence="1">
    <location>
        <begin position="419"/>
        <end position="436"/>
    </location>
</feature>
<feature type="region of interest" description="Disordered" evidence="1">
    <location>
        <begin position="471"/>
        <end position="507"/>
    </location>
</feature>
<feature type="compositionally biased region" description="Low complexity" evidence="1">
    <location>
        <begin position="384"/>
        <end position="399"/>
    </location>
</feature>
<feature type="non-terminal residue" evidence="2">
    <location>
        <position position="1"/>
    </location>
</feature>
<proteinExistence type="predicted"/>
<comment type="caution">
    <text evidence="2">The sequence shown here is derived from an EMBL/GenBank/DDBJ whole genome shotgun (WGS) entry which is preliminary data.</text>
</comment>
<feature type="region of interest" description="Disordered" evidence="1">
    <location>
        <begin position="384"/>
        <end position="456"/>
    </location>
</feature>
<feature type="compositionally biased region" description="Polar residues" evidence="1">
    <location>
        <begin position="409"/>
        <end position="418"/>
    </location>
</feature>
<sequence length="643" mass="67144">LSVVNPDSSQDGPDPKALLCLLEFCRYLGHGEENQSIQSWQTFVNKFYSSEGRQKYTLVNPANNDSKTFEIPVSSLPKLYHTNYQSGVREMKLTLDGTIGQQSKAPLIVECDKVSLLSDYTSGTKVVSVGSVRVMFSTDYKIDLLEITISDFTELIPRPKDDPLESPTVDSKVDARKKSTAKKVAAAAKISSYVVPESVVNEFGVTPKTMRTLVISDIKFKIPELMQTTAGANRRSSPDSALTFGFQGLQNGLSAVVKSDVSGLPPVISNTSAGPPAQAPFVTFGTMAQTDGSHILAGLASPGIMKRRFSTSLVTIAGGVVGSGTMQSPTMEITQSGTISAAGTPTLDNASVGGLATHLNNVQGPGGPHAGFVNTAFTIPSSVTVAPPTSVASTTSTTKSTKRAKNSTVASTPTLSNKGTAAGGTSSTIAAPTATGRNRKAAGRKDSSAKRKGSLVGETAGVDATVGSLTPALPSAADAGSPKTRPSAQFRNRPPKNVGSPVSIPSPVSTPMLSVALSDMQQTNSINQNQTSGGMPVVNPRGISSGFEAMSPPFYAALAPNQTMLMSTNSANTLEMDTTFQMPRTAMDESEEWSGALDFMTDAKGLDMGEFIFDPSYDKEPESGSGSNGLTSTDNTGSTQISL</sequence>
<accession>A0AAD4H216</accession>
<dbReference type="Proteomes" id="UP001194580">
    <property type="component" value="Unassembled WGS sequence"/>
</dbReference>
<feature type="compositionally biased region" description="Polar residues" evidence="1">
    <location>
        <begin position="624"/>
        <end position="643"/>
    </location>
</feature>
<reference evidence="2" key="1">
    <citation type="journal article" date="2020" name="Fungal Divers.">
        <title>Resolving the Mortierellaceae phylogeny through synthesis of multi-gene phylogenetics and phylogenomics.</title>
        <authorList>
            <person name="Vandepol N."/>
            <person name="Liber J."/>
            <person name="Desiro A."/>
            <person name="Na H."/>
            <person name="Kennedy M."/>
            <person name="Barry K."/>
            <person name="Grigoriev I.V."/>
            <person name="Miller A.N."/>
            <person name="O'Donnell K."/>
            <person name="Stajich J.E."/>
            <person name="Bonito G."/>
        </authorList>
    </citation>
    <scope>NUCLEOTIDE SEQUENCE</scope>
    <source>
        <strain evidence="2">NRRL 28262</strain>
    </source>
</reference>
<dbReference type="Pfam" id="PF01803">
    <property type="entry name" value="LIM_bind"/>
    <property type="match status" value="1"/>
</dbReference>
<feature type="region of interest" description="Disordered" evidence="1">
    <location>
        <begin position="612"/>
        <end position="643"/>
    </location>
</feature>
<dbReference type="InterPro" id="IPR029005">
    <property type="entry name" value="LIM-bd/SEUSS"/>
</dbReference>
<dbReference type="AlphaFoldDB" id="A0AAD4H216"/>
<keyword evidence="3" id="KW-1185">Reference proteome</keyword>
<dbReference type="EMBL" id="JAAAIL010002166">
    <property type="protein sequence ID" value="KAG0259758.1"/>
    <property type="molecule type" value="Genomic_DNA"/>
</dbReference>
<feature type="compositionally biased region" description="Low complexity" evidence="1">
    <location>
        <begin position="498"/>
        <end position="507"/>
    </location>
</feature>
<dbReference type="PANTHER" id="PTHR10378">
    <property type="entry name" value="LIM DOMAIN-BINDING PROTEIN"/>
    <property type="match status" value="1"/>
</dbReference>
<evidence type="ECO:0000313" key="3">
    <source>
        <dbReference type="Proteomes" id="UP001194580"/>
    </source>
</evidence>
<evidence type="ECO:0000313" key="2">
    <source>
        <dbReference type="EMBL" id="KAG0259758.1"/>
    </source>
</evidence>
<evidence type="ECO:0000256" key="1">
    <source>
        <dbReference type="SAM" id="MobiDB-lite"/>
    </source>
</evidence>
<name>A0AAD4H216_9FUNG</name>
<organism evidence="2 3">
    <name type="scientific">Linnemannia exigua</name>
    <dbReference type="NCBI Taxonomy" id="604196"/>
    <lineage>
        <taxon>Eukaryota</taxon>
        <taxon>Fungi</taxon>
        <taxon>Fungi incertae sedis</taxon>
        <taxon>Mucoromycota</taxon>
        <taxon>Mortierellomycotina</taxon>
        <taxon>Mortierellomycetes</taxon>
        <taxon>Mortierellales</taxon>
        <taxon>Mortierellaceae</taxon>
        <taxon>Linnemannia</taxon>
    </lineage>
</organism>
<gene>
    <name evidence="2" type="ORF">BGZ95_004592</name>
</gene>